<name>A0A5J4WXP8_9EUKA</name>
<dbReference type="EMBL" id="SNRW01000711">
    <property type="protein sequence ID" value="KAA6399631.1"/>
    <property type="molecule type" value="Genomic_DNA"/>
</dbReference>
<gene>
    <name evidence="1" type="ORF">EZS28_004840</name>
</gene>
<sequence length="169" mass="19823">MMKKEKHMGHYKIFEYNIYKKVKKGGKIGIFGGEETNIYDHRWEFVTSISEEQFGNKNQIILDSKLNKPKDIVEQVQKLFASAGKEFILVKVLHCVVPLTNRLSDLLILHCFRNDIHTWMEEKGISGIQDDGSILLPQFQPAFDLIQTFSVQEQFNRLFLHYLKYLQDV</sequence>
<protein>
    <submittedName>
        <fullName evidence="1">Uncharacterized protein</fullName>
    </submittedName>
</protein>
<reference evidence="1 2" key="1">
    <citation type="submission" date="2019-03" db="EMBL/GenBank/DDBJ databases">
        <title>Single cell metagenomics reveals metabolic interactions within the superorganism composed of flagellate Streblomastix strix and complex community of Bacteroidetes bacteria on its surface.</title>
        <authorList>
            <person name="Treitli S.C."/>
            <person name="Kolisko M."/>
            <person name="Husnik F."/>
            <person name="Keeling P."/>
            <person name="Hampl V."/>
        </authorList>
    </citation>
    <scope>NUCLEOTIDE SEQUENCE [LARGE SCALE GENOMIC DNA]</scope>
    <source>
        <strain evidence="1">ST1C</strain>
    </source>
</reference>
<comment type="caution">
    <text evidence="1">The sequence shown here is derived from an EMBL/GenBank/DDBJ whole genome shotgun (WGS) entry which is preliminary data.</text>
</comment>
<organism evidence="1 2">
    <name type="scientific">Streblomastix strix</name>
    <dbReference type="NCBI Taxonomy" id="222440"/>
    <lineage>
        <taxon>Eukaryota</taxon>
        <taxon>Metamonada</taxon>
        <taxon>Preaxostyla</taxon>
        <taxon>Oxymonadida</taxon>
        <taxon>Streblomastigidae</taxon>
        <taxon>Streblomastix</taxon>
    </lineage>
</organism>
<dbReference type="Proteomes" id="UP000324800">
    <property type="component" value="Unassembled WGS sequence"/>
</dbReference>
<accession>A0A5J4WXP8</accession>
<proteinExistence type="predicted"/>
<evidence type="ECO:0000313" key="1">
    <source>
        <dbReference type="EMBL" id="KAA6399631.1"/>
    </source>
</evidence>
<evidence type="ECO:0000313" key="2">
    <source>
        <dbReference type="Proteomes" id="UP000324800"/>
    </source>
</evidence>
<dbReference type="AlphaFoldDB" id="A0A5J4WXP8"/>